<organism evidence="1 2">
    <name type="scientific">Salisediminibacterium halotolerans</name>
    <dbReference type="NCBI Taxonomy" id="517425"/>
    <lineage>
        <taxon>Bacteria</taxon>
        <taxon>Bacillati</taxon>
        <taxon>Bacillota</taxon>
        <taxon>Bacilli</taxon>
        <taxon>Bacillales</taxon>
        <taxon>Bacillaceae</taxon>
        <taxon>Salisediminibacterium</taxon>
    </lineage>
</organism>
<dbReference type="EMBL" id="FOGV01000032">
    <property type="protein sequence ID" value="SES31389.1"/>
    <property type="molecule type" value="Genomic_DNA"/>
</dbReference>
<dbReference type="AlphaFoldDB" id="A0A1H9WC72"/>
<proteinExistence type="predicted"/>
<dbReference type="Pfam" id="PF10704">
    <property type="entry name" value="DUF2508"/>
    <property type="match status" value="1"/>
</dbReference>
<protein>
    <submittedName>
        <fullName evidence="1">Uncharacterized protein</fullName>
    </submittedName>
</protein>
<gene>
    <name evidence="1" type="ORF">SAMN05444126_1322</name>
</gene>
<dbReference type="STRING" id="1464123.SAMN05444126_1322"/>
<sequence>MFIKKGKLRREKDDELIAVMEKLKRRADEHGAIMRNSVEASEEAESYTRLERAKYYFLLKEARIRKTSFR</sequence>
<dbReference type="OrthoDB" id="2166610at2"/>
<name>A0A1H9WC72_9BACI</name>
<accession>A0A1H9WC72</accession>
<reference evidence="2" key="1">
    <citation type="submission" date="2016-10" db="EMBL/GenBank/DDBJ databases">
        <authorList>
            <person name="de Groot N.N."/>
        </authorList>
    </citation>
    <scope>NUCLEOTIDE SEQUENCE [LARGE SCALE GENOMIC DNA]</scope>
    <source>
        <strain evidence="2">10nlg</strain>
    </source>
</reference>
<dbReference type="Proteomes" id="UP000199318">
    <property type="component" value="Unassembled WGS sequence"/>
</dbReference>
<dbReference type="RefSeq" id="WP_093074612.1">
    <property type="nucleotide sequence ID" value="NZ_BJVE01000119.1"/>
</dbReference>
<evidence type="ECO:0000313" key="2">
    <source>
        <dbReference type="Proteomes" id="UP000199318"/>
    </source>
</evidence>
<comment type="caution">
    <text evidence="1">The sequence shown here is derived from an EMBL/GenBank/DDBJ whole genome shotgun (WGS) entry which is preliminary data.</text>
</comment>
<dbReference type="InterPro" id="IPR019644">
    <property type="entry name" value="DUF2508"/>
</dbReference>
<keyword evidence="2" id="KW-1185">Reference proteome</keyword>
<evidence type="ECO:0000313" key="1">
    <source>
        <dbReference type="EMBL" id="SES31389.1"/>
    </source>
</evidence>